<evidence type="ECO:0000313" key="3">
    <source>
        <dbReference type="Proteomes" id="UP000095713"/>
    </source>
</evidence>
<proteinExistence type="predicted"/>
<evidence type="ECO:0000313" key="2">
    <source>
        <dbReference type="EMBL" id="OEK08454.1"/>
    </source>
</evidence>
<evidence type="ECO:0000256" key="1">
    <source>
        <dbReference type="SAM" id="Phobius"/>
    </source>
</evidence>
<reference evidence="2 3" key="1">
    <citation type="submission" date="2016-05" db="EMBL/GenBank/DDBJ databases">
        <title>Draft Genome Sequence of Algibacter sp. Strain SK-16 Isolated from the Surface Water of Aburatsubo Inlet.</title>
        <authorList>
            <person name="Wong S.-K."/>
            <person name="Yoshizawa S."/>
            <person name="Nakajima Y."/>
            <person name="Ogura Y."/>
            <person name="Tetsuya H."/>
            <person name="Hamasaki K."/>
        </authorList>
    </citation>
    <scope>NUCLEOTIDE SEQUENCE [LARGE SCALE GENOMIC DNA]</scope>
    <source>
        <strain evidence="2 3">SK-16</strain>
    </source>
</reference>
<feature type="transmembrane region" description="Helical" evidence="1">
    <location>
        <begin position="28"/>
        <end position="47"/>
    </location>
</feature>
<accession>A0A1E5TAR4</accession>
<name>A0A1E5TAR4_9FLAO</name>
<keyword evidence="1" id="KW-0812">Transmembrane</keyword>
<comment type="caution">
    <text evidence="2">The sequence shown here is derived from an EMBL/GenBank/DDBJ whole genome shotgun (WGS) entry which is preliminary data.</text>
</comment>
<organism evidence="2 3">
    <name type="scientific">Flavivirga aquatica</name>
    <dbReference type="NCBI Taxonomy" id="1849968"/>
    <lineage>
        <taxon>Bacteria</taxon>
        <taxon>Pseudomonadati</taxon>
        <taxon>Bacteroidota</taxon>
        <taxon>Flavobacteriia</taxon>
        <taxon>Flavobacteriales</taxon>
        <taxon>Flavobacteriaceae</taxon>
        <taxon>Flavivirga</taxon>
    </lineage>
</organism>
<dbReference type="AlphaFoldDB" id="A0A1E5TAR4"/>
<keyword evidence="1" id="KW-0472">Membrane</keyword>
<dbReference type="STRING" id="1849968.A8C32_03115"/>
<sequence length="225" mass="26398">MENAFNEEKIALFLKDNKNSLWMKIKKSLVLLFVLFHLSLIFFQAFWSTLDVYWTVRLDKTLSIPILDLFKQNENIEPYYIFSGTNTGYGFYGIQTATEKYLRTTYLNSAGNVLASNRHHGFQTLNGRTRFKSYASFLGNYISDTEKLKEKTNVDESFKKVLEFRQNYIKKSFKWIGMNNAKKIKNCESYKVELISIVPVDMMEKGANNEKPKLYAIQEYTFPIQ</sequence>
<keyword evidence="1" id="KW-1133">Transmembrane helix</keyword>
<dbReference type="Proteomes" id="UP000095713">
    <property type="component" value="Unassembled WGS sequence"/>
</dbReference>
<dbReference type="EMBL" id="MDJD01000034">
    <property type="protein sequence ID" value="OEK08454.1"/>
    <property type="molecule type" value="Genomic_DNA"/>
</dbReference>
<protein>
    <submittedName>
        <fullName evidence="2">Uncharacterized protein</fullName>
    </submittedName>
</protein>
<keyword evidence="3" id="KW-1185">Reference proteome</keyword>
<gene>
    <name evidence="2" type="ORF">A8C32_03115</name>
</gene>